<evidence type="ECO:0000259" key="1">
    <source>
        <dbReference type="PROSITE" id="PS50181"/>
    </source>
</evidence>
<name>A0A022QQF9_ERYGU</name>
<organism evidence="2 3">
    <name type="scientific">Erythranthe guttata</name>
    <name type="common">Yellow monkey flower</name>
    <name type="synonym">Mimulus guttatus</name>
    <dbReference type="NCBI Taxonomy" id="4155"/>
    <lineage>
        <taxon>Eukaryota</taxon>
        <taxon>Viridiplantae</taxon>
        <taxon>Streptophyta</taxon>
        <taxon>Embryophyta</taxon>
        <taxon>Tracheophyta</taxon>
        <taxon>Spermatophyta</taxon>
        <taxon>Magnoliopsida</taxon>
        <taxon>eudicotyledons</taxon>
        <taxon>Gunneridae</taxon>
        <taxon>Pentapetalae</taxon>
        <taxon>asterids</taxon>
        <taxon>lamiids</taxon>
        <taxon>Lamiales</taxon>
        <taxon>Phrymaceae</taxon>
        <taxon>Erythranthe</taxon>
    </lineage>
</organism>
<keyword evidence="3" id="KW-1185">Reference proteome</keyword>
<dbReference type="InterPro" id="IPR053781">
    <property type="entry name" value="F-box_AtFBL13-like"/>
</dbReference>
<dbReference type="InterPro" id="IPR032675">
    <property type="entry name" value="LRR_dom_sf"/>
</dbReference>
<dbReference type="SUPFAM" id="SSF81383">
    <property type="entry name" value="F-box domain"/>
    <property type="match status" value="1"/>
</dbReference>
<dbReference type="PROSITE" id="PS50181">
    <property type="entry name" value="FBOX"/>
    <property type="match status" value="1"/>
</dbReference>
<evidence type="ECO:0000313" key="2">
    <source>
        <dbReference type="EMBL" id="EYU30186.1"/>
    </source>
</evidence>
<dbReference type="Pfam" id="PF00646">
    <property type="entry name" value="F-box"/>
    <property type="match status" value="1"/>
</dbReference>
<accession>A0A022QQF9</accession>
<dbReference type="CDD" id="cd22160">
    <property type="entry name" value="F-box_AtFBL13-like"/>
    <property type="match status" value="1"/>
</dbReference>
<gene>
    <name evidence="2" type="ORF">MIMGU_mgv1a019769mg</name>
</gene>
<dbReference type="EMBL" id="KI631110">
    <property type="protein sequence ID" value="EYU30186.1"/>
    <property type="molecule type" value="Genomic_DNA"/>
</dbReference>
<dbReference type="InterPro" id="IPR001810">
    <property type="entry name" value="F-box_dom"/>
</dbReference>
<protein>
    <recommendedName>
        <fullName evidence="1">F-box domain-containing protein</fullName>
    </recommendedName>
</protein>
<sequence>MKTAKREDGSNSVDKISELPEGILQGIFSLLSQEEAVRTSVLSKSWRNIWCTRPNLDLSDVTFKGNKQHFLSVVNTALELYRDQRLCVDEFRLCISVGHSDHEIFYLLEKWVRTLTNMSVKKFCLRNSSKDRNGLVELPPVVLGAESLQHLHVENFMLNRKAIRRLVIFKHLRSLRLDGVSISDEIFKKIISRCPLVENICVDECIGLGKIELNNLLNLKNFYFSDMDDEHICTIEIHAPYSLETIHILEGDIWFHKGAEFRNLNSLNLIGVKSSFHHLSSCKFPVLETFGIRDCDGLKEIQLFIDAPKIRSFDYCGEFVPSISIATTSSKWSSDINLWFRHSSDASTLYFLKLKELLKSLSQSEISLSFLSNYMNTDMAHVFPENNQGQEIDDGDDQFRKLWKRDLEQASLEIKKKTGGEEEKEEWRTITLSELQNYDVDSKKECHHVSLSELLWYHQEIDKKGCHHMSLSDDQERERIFTRFALKWRQDEN</sequence>
<dbReference type="PANTHER" id="PTHR31639:SF42">
    <property type="entry name" value="OS02G0160200 PROTEIN"/>
    <property type="match status" value="1"/>
</dbReference>
<dbReference type="Proteomes" id="UP000030748">
    <property type="component" value="Unassembled WGS sequence"/>
</dbReference>
<feature type="domain" description="F-box" evidence="1">
    <location>
        <begin position="13"/>
        <end position="49"/>
    </location>
</feature>
<dbReference type="Gene3D" id="1.20.1280.50">
    <property type="match status" value="1"/>
</dbReference>
<proteinExistence type="predicted"/>
<dbReference type="SUPFAM" id="SSF52058">
    <property type="entry name" value="L domain-like"/>
    <property type="match status" value="1"/>
</dbReference>
<reference evidence="2 3" key="1">
    <citation type="journal article" date="2013" name="Proc. Natl. Acad. Sci. U.S.A.">
        <title>Fine-scale variation in meiotic recombination in Mimulus inferred from population shotgun sequencing.</title>
        <authorList>
            <person name="Hellsten U."/>
            <person name="Wright K.M."/>
            <person name="Jenkins J."/>
            <person name="Shu S."/>
            <person name="Yuan Y."/>
            <person name="Wessler S.R."/>
            <person name="Schmutz J."/>
            <person name="Willis J.H."/>
            <person name="Rokhsar D.S."/>
        </authorList>
    </citation>
    <scope>NUCLEOTIDE SEQUENCE [LARGE SCALE GENOMIC DNA]</scope>
    <source>
        <strain evidence="3">cv. DUN x IM62</strain>
    </source>
</reference>
<dbReference type="Pfam" id="PF24758">
    <property type="entry name" value="LRR_At5g56370"/>
    <property type="match status" value="1"/>
</dbReference>
<dbReference type="PANTHER" id="PTHR31639">
    <property type="entry name" value="F-BOX PROTEIN-LIKE"/>
    <property type="match status" value="1"/>
</dbReference>
<dbReference type="InterPro" id="IPR036047">
    <property type="entry name" value="F-box-like_dom_sf"/>
</dbReference>
<evidence type="ECO:0000313" key="3">
    <source>
        <dbReference type="Proteomes" id="UP000030748"/>
    </source>
</evidence>
<dbReference type="AlphaFoldDB" id="A0A022QQF9"/>
<dbReference type="Gene3D" id="3.80.10.10">
    <property type="entry name" value="Ribonuclease Inhibitor"/>
    <property type="match status" value="1"/>
</dbReference>
<dbReference type="InterPro" id="IPR055411">
    <property type="entry name" value="LRR_FXL15/At3g58940/PEG3-like"/>
</dbReference>